<evidence type="ECO:0000313" key="2">
    <source>
        <dbReference type="EMBL" id="GJM91552.1"/>
    </source>
</evidence>
<evidence type="ECO:0000256" key="1">
    <source>
        <dbReference type="SAM" id="MobiDB-lite"/>
    </source>
</evidence>
<dbReference type="SUPFAM" id="SSF52540">
    <property type="entry name" value="P-loop containing nucleoside triphosphate hydrolases"/>
    <property type="match status" value="1"/>
</dbReference>
<feature type="region of interest" description="Disordered" evidence="1">
    <location>
        <begin position="87"/>
        <end position="119"/>
    </location>
</feature>
<reference evidence="2" key="2">
    <citation type="submission" date="2021-12" db="EMBL/GenBank/DDBJ databases">
        <title>Resequencing data analysis of finger millet.</title>
        <authorList>
            <person name="Hatakeyama M."/>
            <person name="Aluri S."/>
            <person name="Balachadran M.T."/>
            <person name="Sivarajan S.R."/>
            <person name="Poveda L."/>
            <person name="Shimizu-Inatsugi R."/>
            <person name="Schlapbach R."/>
            <person name="Sreeman S.M."/>
            <person name="Shimizu K.K."/>
        </authorList>
    </citation>
    <scope>NUCLEOTIDE SEQUENCE</scope>
</reference>
<feature type="compositionally biased region" description="Pro residues" evidence="1">
    <location>
        <begin position="98"/>
        <end position="109"/>
    </location>
</feature>
<accession>A0AAV5C000</accession>
<proteinExistence type="predicted"/>
<evidence type="ECO:0008006" key="4">
    <source>
        <dbReference type="Google" id="ProtNLM"/>
    </source>
</evidence>
<sequence>MATTKTSAPAHVPSPAASSAPTLSAALAQERRRVHHNQSRLHLFIPACGRPAGAAAWNRSSSPQSQLMAKIHRWGATLIPKSGAAVARELEARRRRTPSPPTPTRPVTPPRQDTPAVTASVPVRKPLRERVELATAASSAARLKTGAGTGAMATVQAPAAGPEEVADGASASAAGAGAGEIIAAAPPITPVAGRGEGTWLKASPKKTVRSSLLLQASEEDSNKSLVGSPALPSSVAVDDKFVWADKYRPSVLNEFICNKGVAAELYQLVVEQHCKHLIFQGPPATGKRSMVLALIRDAFGPDRVKIEEQTKRFELKGEVRKHIDVRVKISGHHVEVNLGDLHGYEKYVITTLLNESMPSQNSVCDHTNCRAIVLHNADKLSSDLQHYIGWFLGRYSGCNRIIFCCSDASNLEAVKHLCKVVTLQPPSFDEVLVHQC</sequence>
<dbReference type="AlphaFoldDB" id="A0AAV5C000"/>
<comment type="caution">
    <text evidence="2">The sequence shown here is derived from an EMBL/GenBank/DDBJ whole genome shotgun (WGS) entry which is preliminary data.</text>
</comment>
<dbReference type="GO" id="GO:0006281">
    <property type="term" value="P:DNA repair"/>
    <property type="evidence" value="ECO:0007669"/>
    <property type="project" value="TreeGrafter"/>
</dbReference>
<keyword evidence="3" id="KW-1185">Reference proteome</keyword>
<dbReference type="InterPro" id="IPR050238">
    <property type="entry name" value="DNA_Rep/Repair_Clamp_Loader"/>
</dbReference>
<dbReference type="GO" id="GO:0005663">
    <property type="term" value="C:DNA replication factor C complex"/>
    <property type="evidence" value="ECO:0007669"/>
    <property type="project" value="TreeGrafter"/>
</dbReference>
<protein>
    <recommendedName>
        <fullName evidence="4">Replication factor C subunit 3</fullName>
    </recommendedName>
</protein>
<gene>
    <name evidence="2" type="primary">ga07933</name>
    <name evidence="2" type="ORF">PR202_ga07933</name>
</gene>
<name>A0AAV5C000_ELECO</name>
<dbReference type="InterPro" id="IPR027417">
    <property type="entry name" value="P-loop_NTPase"/>
</dbReference>
<dbReference type="GO" id="GO:0005634">
    <property type="term" value="C:nucleus"/>
    <property type="evidence" value="ECO:0007669"/>
    <property type="project" value="TreeGrafter"/>
</dbReference>
<dbReference type="Proteomes" id="UP001054889">
    <property type="component" value="Unassembled WGS sequence"/>
</dbReference>
<organism evidence="2 3">
    <name type="scientific">Eleusine coracana subsp. coracana</name>
    <dbReference type="NCBI Taxonomy" id="191504"/>
    <lineage>
        <taxon>Eukaryota</taxon>
        <taxon>Viridiplantae</taxon>
        <taxon>Streptophyta</taxon>
        <taxon>Embryophyta</taxon>
        <taxon>Tracheophyta</taxon>
        <taxon>Spermatophyta</taxon>
        <taxon>Magnoliopsida</taxon>
        <taxon>Liliopsida</taxon>
        <taxon>Poales</taxon>
        <taxon>Poaceae</taxon>
        <taxon>PACMAD clade</taxon>
        <taxon>Chloridoideae</taxon>
        <taxon>Cynodonteae</taxon>
        <taxon>Eleusininae</taxon>
        <taxon>Eleusine</taxon>
    </lineage>
</organism>
<dbReference type="GO" id="GO:0003689">
    <property type="term" value="F:DNA clamp loader activity"/>
    <property type="evidence" value="ECO:0007669"/>
    <property type="project" value="TreeGrafter"/>
</dbReference>
<evidence type="ECO:0000313" key="3">
    <source>
        <dbReference type="Proteomes" id="UP001054889"/>
    </source>
</evidence>
<dbReference type="PANTHER" id="PTHR11669:SF52">
    <property type="entry name" value="OS10G0574500 PROTEIN"/>
    <property type="match status" value="1"/>
</dbReference>
<feature type="region of interest" description="Disordered" evidence="1">
    <location>
        <begin position="1"/>
        <end position="23"/>
    </location>
</feature>
<dbReference type="PANTHER" id="PTHR11669">
    <property type="entry name" value="REPLICATION FACTOR C / DNA POLYMERASE III GAMMA-TAU SUBUNIT"/>
    <property type="match status" value="1"/>
</dbReference>
<dbReference type="Gene3D" id="3.40.50.300">
    <property type="entry name" value="P-loop containing nucleotide triphosphate hydrolases"/>
    <property type="match status" value="1"/>
</dbReference>
<dbReference type="EMBL" id="BQKI01000003">
    <property type="protein sequence ID" value="GJM91552.1"/>
    <property type="molecule type" value="Genomic_DNA"/>
</dbReference>
<dbReference type="FunFam" id="3.40.50.300:FF:001503">
    <property type="entry name" value="Replication factor C subunit 3"/>
    <property type="match status" value="1"/>
</dbReference>
<dbReference type="GO" id="GO:0006261">
    <property type="term" value="P:DNA-templated DNA replication"/>
    <property type="evidence" value="ECO:0007669"/>
    <property type="project" value="TreeGrafter"/>
</dbReference>
<reference evidence="2" key="1">
    <citation type="journal article" date="2018" name="DNA Res.">
        <title>Multiple hybrid de novo genome assembly of finger millet, an orphan allotetraploid crop.</title>
        <authorList>
            <person name="Hatakeyama M."/>
            <person name="Aluri S."/>
            <person name="Balachadran M.T."/>
            <person name="Sivarajan S.R."/>
            <person name="Patrignani A."/>
            <person name="Gruter S."/>
            <person name="Poveda L."/>
            <person name="Shimizu-Inatsugi R."/>
            <person name="Baeten J."/>
            <person name="Francoijs K.J."/>
            <person name="Nataraja K.N."/>
            <person name="Reddy Y.A.N."/>
            <person name="Phadnis S."/>
            <person name="Ravikumar R.L."/>
            <person name="Schlapbach R."/>
            <person name="Sreeman S.M."/>
            <person name="Shimizu K.K."/>
        </authorList>
    </citation>
    <scope>NUCLEOTIDE SEQUENCE</scope>
</reference>